<gene>
    <name evidence="1" type="ORF">DCC88_06145</name>
</gene>
<dbReference type="AlphaFoldDB" id="A0A369KU75"/>
<organism evidence="1 2">
    <name type="scientific">Spirobacillus cienkowskii</name>
    <dbReference type="NCBI Taxonomy" id="495820"/>
    <lineage>
        <taxon>Bacteria</taxon>
        <taxon>Pseudomonadati</taxon>
        <taxon>Bdellovibrionota</taxon>
        <taxon>Oligoflexia</taxon>
        <taxon>Silvanigrellales</taxon>
        <taxon>Spirobacillus</taxon>
    </lineage>
</organism>
<evidence type="ECO:0000313" key="1">
    <source>
        <dbReference type="EMBL" id="RDB36255.1"/>
    </source>
</evidence>
<sequence>MTTESHSSVYEKIKFFQRVNSLKEFLSTEKNSSNYKNKRIQKIETLTLILDKIEQKIKENKKFIS</sequence>
<reference evidence="1" key="1">
    <citation type="submission" date="2018-04" db="EMBL/GenBank/DDBJ databases">
        <title>Draft genome sequence of the Candidatus Spirobacillus cienkowskii, a pathogen of freshwater Daphnia species, reconstructed from hemolymph metagenomic reads.</title>
        <authorList>
            <person name="Bresciani L."/>
            <person name="Lemos L.N."/>
            <person name="Wale N."/>
            <person name="Lin J.Y."/>
            <person name="Fernandes G.R."/>
            <person name="Duffy M.A."/>
            <person name="Rodrigues J.M."/>
        </authorList>
    </citation>
    <scope>NUCLEOTIDE SEQUENCE [LARGE SCALE GENOMIC DNA]</scope>
    <source>
        <strain evidence="1">Binning01</strain>
    </source>
</reference>
<dbReference type="Proteomes" id="UP000253934">
    <property type="component" value="Unassembled WGS sequence"/>
</dbReference>
<proteinExistence type="predicted"/>
<name>A0A369KU75_9BACT</name>
<protein>
    <submittedName>
        <fullName evidence="1">Uncharacterized protein</fullName>
    </submittedName>
</protein>
<comment type="caution">
    <text evidence="1">The sequence shown here is derived from an EMBL/GenBank/DDBJ whole genome shotgun (WGS) entry which is preliminary data.</text>
</comment>
<dbReference type="EMBL" id="QOVW01000064">
    <property type="protein sequence ID" value="RDB36255.1"/>
    <property type="molecule type" value="Genomic_DNA"/>
</dbReference>
<evidence type="ECO:0000313" key="2">
    <source>
        <dbReference type="Proteomes" id="UP000253934"/>
    </source>
</evidence>
<keyword evidence="2" id="KW-1185">Reference proteome</keyword>
<accession>A0A369KU75</accession>